<evidence type="ECO:0000313" key="5">
    <source>
        <dbReference type="EMBL" id="CAF3521335.1"/>
    </source>
</evidence>
<dbReference type="AlphaFoldDB" id="A0A817UMY7"/>
<name>A0A817UMY7_9BILA</name>
<gene>
    <name evidence="5" type="ORF">FME351_LOCUS17964</name>
    <name evidence="4" type="ORF">GRG538_LOCUS14021</name>
    <name evidence="2" type="ORF">LUA448_LOCUS11606</name>
    <name evidence="3" type="ORF">TIS948_LOCUS25007</name>
</gene>
<reference evidence="2" key="1">
    <citation type="submission" date="2021-02" db="EMBL/GenBank/DDBJ databases">
        <authorList>
            <person name="Nowell W R."/>
        </authorList>
    </citation>
    <scope>NUCLEOTIDE SEQUENCE</scope>
</reference>
<dbReference type="EMBL" id="CAJNYD010001403">
    <property type="protein sequence ID" value="CAF3335337.1"/>
    <property type="molecule type" value="Genomic_DNA"/>
</dbReference>
<dbReference type="EMBL" id="CAJNXB010004322">
    <property type="protein sequence ID" value="CAF3370419.1"/>
    <property type="molecule type" value="Genomic_DNA"/>
</dbReference>
<feature type="signal peptide" evidence="1">
    <location>
        <begin position="1"/>
        <end position="34"/>
    </location>
</feature>
<comment type="caution">
    <text evidence="2">The sequence shown here is derived from an EMBL/GenBank/DDBJ whole genome shotgun (WGS) entry which is preliminary data.</text>
</comment>
<dbReference type="EMBL" id="CAJNYT010002128">
    <property type="protein sequence ID" value="CAF3448303.1"/>
    <property type="molecule type" value="Genomic_DNA"/>
</dbReference>
<proteinExistence type="predicted"/>
<sequence length="133" mass="14012">MIIHTSLSTITTRKNMHPTLIFLLVVSIVGSAQSQTWAGTYTADPSCNTANCCCFSGQIVVIKTPPNTYGLTSKVAGMCFMFTSISGSTTLTGYTGSLTMSGVPIYLQLSPDSRNITATSPLSSTCIARATKV</sequence>
<dbReference type="Proteomes" id="UP000663869">
    <property type="component" value="Unassembled WGS sequence"/>
</dbReference>
<evidence type="ECO:0000313" key="2">
    <source>
        <dbReference type="EMBL" id="CAF3335337.1"/>
    </source>
</evidence>
<dbReference type="Proteomes" id="UP000663825">
    <property type="component" value="Unassembled WGS sequence"/>
</dbReference>
<dbReference type="Proteomes" id="UP000663872">
    <property type="component" value="Unassembled WGS sequence"/>
</dbReference>
<feature type="chain" id="PRO_5044132344" evidence="1">
    <location>
        <begin position="35"/>
        <end position="133"/>
    </location>
</feature>
<accession>A0A817UMY7</accession>
<protein>
    <submittedName>
        <fullName evidence="2">Uncharacterized protein</fullName>
    </submittedName>
</protein>
<evidence type="ECO:0000313" key="6">
    <source>
        <dbReference type="Proteomes" id="UP000663833"/>
    </source>
</evidence>
<evidence type="ECO:0000313" key="3">
    <source>
        <dbReference type="EMBL" id="CAF3370419.1"/>
    </source>
</evidence>
<dbReference type="OrthoDB" id="10044791at2759"/>
<dbReference type="Proteomes" id="UP000663833">
    <property type="component" value="Unassembled WGS sequence"/>
</dbReference>
<evidence type="ECO:0000313" key="4">
    <source>
        <dbReference type="EMBL" id="CAF3448303.1"/>
    </source>
</evidence>
<organism evidence="2 6">
    <name type="scientific">Rotaria socialis</name>
    <dbReference type="NCBI Taxonomy" id="392032"/>
    <lineage>
        <taxon>Eukaryota</taxon>
        <taxon>Metazoa</taxon>
        <taxon>Spiralia</taxon>
        <taxon>Gnathifera</taxon>
        <taxon>Rotifera</taxon>
        <taxon>Eurotatoria</taxon>
        <taxon>Bdelloidea</taxon>
        <taxon>Philodinida</taxon>
        <taxon>Philodinidae</taxon>
        <taxon>Rotaria</taxon>
    </lineage>
</organism>
<keyword evidence="1" id="KW-0732">Signal</keyword>
<evidence type="ECO:0000256" key="1">
    <source>
        <dbReference type="SAM" id="SignalP"/>
    </source>
</evidence>
<dbReference type="EMBL" id="CAJNYU010002241">
    <property type="protein sequence ID" value="CAF3521335.1"/>
    <property type="molecule type" value="Genomic_DNA"/>
</dbReference>